<dbReference type="InterPro" id="IPR014748">
    <property type="entry name" value="Enoyl-CoA_hydra_C"/>
</dbReference>
<dbReference type="PANTHER" id="PTHR11941">
    <property type="entry name" value="ENOYL-COA HYDRATASE-RELATED"/>
    <property type="match status" value="1"/>
</dbReference>
<dbReference type="InterPro" id="IPR001753">
    <property type="entry name" value="Enoyl-CoA_hydra/iso"/>
</dbReference>
<evidence type="ECO:0000313" key="3">
    <source>
        <dbReference type="EMBL" id="KUG02521.1"/>
    </source>
</evidence>
<protein>
    <submittedName>
        <fullName evidence="3">Enoyl-coa hydratase</fullName>
        <ecNumber evidence="3">4.2.1.17</ecNumber>
    </submittedName>
</protein>
<accession>A0A0W8E215</accession>
<sequence length="259" mass="27866">MDFKTLLFDIDDGLGTITLNRPQSFNGLNDELLTELSLLMDEIARDDEVRVVILTGGSKVFAAGGDIAYIASLDTMGAAKFVALAQEAVDKIDNIDKPVIATINGLALGGGCELALAADIRLASEGAVFGLPEINLGIIPGAGGTQRLARTVGPGWAKYLIYTGENIDTDMALKIGLINKVFPRDMLMEEAHKLARKLIAKSPLALKTAKRCINYGGGVDLSSGLMFEQKSWALLFSTEDQKEGFNAFLEKRKPKFNGR</sequence>
<dbReference type="EC" id="4.2.1.17" evidence="3"/>
<dbReference type="FunFam" id="1.10.12.10:FF:000001">
    <property type="entry name" value="Probable enoyl-CoA hydratase, mitochondrial"/>
    <property type="match status" value="1"/>
</dbReference>
<keyword evidence="2 3" id="KW-0456">Lyase</keyword>
<dbReference type="InterPro" id="IPR018376">
    <property type="entry name" value="Enoyl-CoA_hyd/isom_CS"/>
</dbReference>
<comment type="caution">
    <text evidence="3">The sequence shown here is derived from an EMBL/GenBank/DDBJ whole genome shotgun (WGS) entry which is preliminary data.</text>
</comment>
<evidence type="ECO:0000256" key="2">
    <source>
        <dbReference type="ARBA" id="ARBA00023239"/>
    </source>
</evidence>
<dbReference type="GO" id="GO:0006635">
    <property type="term" value="P:fatty acid beta-oxidation"/>
    <property type="evidence" value="ECO:0007669"/>
    <property type="project" value="TreeGrafter"/>
</dbReference>
<dbReference type="GO" id="GO:0004300">
    <property type="term" value="F:enoyl-CoA hydratase activity"/>
    <property type="evidence" value="ECO:0007669"/>
    <property type="project" value="UniProtKB-EC"/>
</dbReference>
<comment type="similarity">
    <text evidence="1">Belongs to the enoyl-CoA hydratase/isomerase family.</text>
</comment>
<dbReference type="Gene3D" id="3.90.226.10">
    <property type="entry name" value="2-enoyl-CoA Hydratase, Chain A, domain 1"/>
    <property type="match status" value="1"/>
</dbReference>
<dbReference type="InterPro" id="IPR029045">
    <property type="entry name" value="ClpP/crotonase-like_dom_sf"/>
</dbReference>
<dbReference type="AlphaFoldDB" id="A0A0W8E215"/>
<evidence type="ECO:0000256" key="1">
    <source>
        <dbReference type="ARBA" id="ARBA00005254"/>
    </source>
</evidence>
<dbReference type="SUPFAM" id="SSF52096">
    <property type="entry name" value="ClpP/crotonase"/>
    <property type="match status" value="1"/>
</dbReference>
<dbReference type="EMBL" id="LNQE01001918">
    <property type="protein sequence ID" value="KUG02521.1"/>
    <property type="molecule type" value="Genomic_DNA"/>
</dbReference>
<dbReference type="CDD" id="cd06558">
    <property type="entry name" value="crotonase-like"/>
    <property type="match status" value="1"/>
</dbReference>
<name>A0A0W8E215_9ZZZZ</name>
<reference evidence="3" key="1">
    <citation type="journal article" date="2015" name="Proc. Natl. Acad. Sci. U.S.A.">
        <title>Networks of energetic and metabolic interactions define dynamics in microbial communities.</title>
        <authorList>
            <person name="Embree M."/>
            <person name="Liu J.K."/>
            <person name="Al-Bassam M.M."/>
            <person name="Zengler K."/>
        </authorList>
    </citation>
    <scope>NUCLEOTIDE SEQUENCE</scope>
</reference>
<dbReference type="PROSITE" id="PS00166">
    <property type="entry name" value="ENOYL_COA_HYDRATASE"/>
    <property type="match status" value="1"/>
</dbReference>
<organism evidence="3">
    <name type="scientific">hydrocarbon metagenome</name>
    <dbReference type="NCBI Taxonomy" id="938273"/>
    <lineage>
        <taxon>unclassified sequences</taxon>
        <taxon>metagenomes</taxon>
        <taxon>ecological metagenomes</taxon>
    </lineage>
</organism>
<dbReference type="Gene3D" id="1.10.12.10">
    <property type="entry name" value="Lyase 2-enoyl-coa Hydratase, Chain A, domain 2"/>
    <property type="match status" value="1"/>
</dbReference>
<dbReference type="Pfam" id="PF00378">
    <property type="entry name" value="ECH_1"/>
    <property type="match status" value="1"/>
</dbReference>
<gene>
    <name evidence="3" type="ORF">ASZ90_020153</name>
</gene>
<proteinExistence type="inferred from homology"/>
<dbReference type="FunFam" id="3.90.226.10:FF:000009">
    <property type="entry name" value="Carnitinyl-CoA dehydratase"/>
    <property type="match status" value="1"/>
</dbReference>
<dbReference type="PANTHER" id="PTHR11941:SF54">
    <property type="entry name" value="ENOYL-COA HYDRATASE, MITOCHONDRIAL"/>
    <property type="match status" value="1"/>
</dbReference>